<dbReference type="PANTHER" id="PTHR10678">
    <property type="entry name" value="26S PROTEASOME NON-ATPASE REGULATORY SUBUNIT 11/COP9 SIGNALOSOME COMPLEX SUBUNIT 2"/>
    <property type="match status" value="1"/>
</dbReference>
<dbReference type="SMART" id="SM00753">
    <property type="entry name" value="PAM"/>
    <property type="match status" value="1"/>
</dbReference>
<dbReference type="PROSITE" id="PS50250">
    <property type="entry name" value="PCI"/>
    <property type="match status" value="1"/>
</dbReference>
<keyword evidence="3" id="KW-1185">Reference proteome</keyword>
<feature type="domain" description="PCI" evidence="1">
    <location>
        <begin position="334"/>
        <end position="501"/>
    </location>
</feature>
<dbReference type="SUPFAM" id="SSF46785">
    <property type="entry name" value="Winged helix' DNA-binding domain"/>
    <property type="match status" value="1"/>
</dbReference>
<dbReference type="InterPro" id="IPR000717">
    <property type="entry name" value="PCI_dom"/>
</dbReference>
<dbReference type="OrthoDB" id="194139at2759"/>
<evidence type="ECO:0000259" key="1">
    <source>
        <dbReference type="PROSITE" id="PS50250"/>
    </source>
</evidence>
<dbReference type="InterPro" id="IPR050871">
    <property type="entry name" value="26S_Proteasome/COP9_Components"/>
</dbReference>
<dbReference type="InterPro" id="IPR036390">
    <property type="entry name" value="WH_DNA-bd_sf"/>
</dbReference>
<sequence length="501" mass="56057">MDEDEKDMEEEEYDFEYSDEEVEEADVVLENAYYAAKGLKAQGDLAGAVEGMQEVLRLEAAGERGEWGFKALKQSVKMLFALGQYEAMLERYVFLLDHYTVTPASFHGARAAVTQNVAEKGLDSVLDLVSSSSSPSLLRALYDTTLARLEGGEESGREGRAEGGARRRNQRLWFKTNLKLGHLLLSEAMQKEGGEHRAWRPSSLLLPLVSGSIPSGRGSPLILTLHCLLSPSFLPSEESVRLLGRLQRLIKDLLKSCEGPQEGPGEDGSAGGDTIKRGTQLLEVYALQMQLFALQKDSRKLKDLYKLALGITWGVPHPRTLGVLQECGGRMYMDEKDYNAAIQAFFSSFKCYDEAGDPRRFTLLKYLVLASMLHASTIDPFDSQEAKPYKEEREVVAMRNLILAFQNHDVKAFETILKTHRQALTKDTFVRANIDQLLITIRTQVITKLLVPYTRVSLAHIARELNDIPEEDVESLLVSLILDGKVGQGVRLLRAEERTTW</sequence>
<dbReference type="EMBL" id="AZIL01000156">
    <property type="protein sequence ID" value="EWM29476.1"/>
    <property type="molecule type" value="Genomic_DNA"/>
</dbReference>
<dbReference type="Pfam" id="PF01399">
    <property type="entry name" value="PCI"/>
    <property type="match status" value="1"/>
</dbReference>
<reference evidence="2 3" key="1">
    <citation type="journal article" date="2014" name="Mol. Plant">
        <title>Chromosome Scale Genome Assembly and Transcriptome Profiling of Nannochloropsis gaditana in Nitrogen Depletion.</title>
        <authorList>
            <person name="Corteggiani Carpinelli E."/>
            <person name="Telatin A."/>
            <person name="Vitulo N."/>
            <person name="Forcato C."/>
            <person name="D'Angelo M."/>
            <person name="Schiavon R."/>
            <person name="Vezzi A."/>
            <person name="Giacometti G.M."/>
            <person name="Morosinotto T."/>
            <person name="Valle G."/>
        </authorList>
    </citation>
    <scope>NUCLEOTIDE SEQUENCE [LARGE SCALE GENOMIC DNA]</scope>
    <source>
        <strain evidence="2 3">B-31</strain>
    </source>
</reference>
<organism evidence="2 3">
    <name type="scientific">Nannochloropsis gaditana</name>
    <dbReference type="NCBI Taxonomy" id="72520"/>
    <lineage>
        <taxon>Eukaryota</taxon>
        <taxon>Sar</taxon>
        <taxon>Stramenopiles</taxon>
        <taxon>Ochrophyta</taxon>
        <taxon>Eustigmatophyceae</taxon>
        <taxon>Eustigmatales</taxon>
        <taxon>Monodopsidaceae</taxon>
        <taxon>Nannochloropsis</taxon>
    </lineage>
</organism>
<dbReference type="Gene3D" id="1.25.40.570">
    <property type="match status" value="1"/>
</dbReference>
<proteinExistence type="predicted"/>
<dbReference type="Proteomes" id="UP000019335">
    <property type="component" value="Chromosome 3"/>
</dbReference>
<evidence type="ECO:0000313" key="2">
    <source>
        <dbReference type="EMBL" id="EWM29476.1"/>
    </source>
</evidence>
<gene>
    <name evidence="2" type="ORF">Naga_100128g6</name>
</gene>
<comment type="caution">
    <text evidence="2">The sequence shown here is derived from an EMBL/GenBank/DDBJ whole genome shotgun (WGS) entry which is preliminary data.</text>
</comment>
<name>W7U9J9_9STRA</name>
<protein>
    <submittedName>
        <fullName evidence="2">Cop9 signalosome complex subunit 2</fullName>
    </submittedName>
</protein>
<dbReference type="AlphaFoldDB" id="W7U9J9"/>
<accession>W7U9J9</accession>
<evidence type="ECO:0000313" key="3">
    <source>
        <dbReference type="Proteomes" id="UP000019335"/>
    </source>
</evidence>